<dbReference type="Gene3D" id="3.40.525.10">
    <property type="entry name" value="CRAL-TRIO lipid binding domain"/>
    <property type="match status" value="1"/>
</dbReference>
<protein>
    <recommendedName>
        <fullName evidence="1">CRAL-TRIO domain-containing protein</fullName>
    </recommendedName>
</protein>
<comment type="caution">
    <text evidence="2">The sequence shown here is derived from an EMBL/GenBank/DDBJ whole genome shotgun (WGS) entry which is preliminary data.</text>
</comment>
<name>A0A8K0NUJ0_LADFU</name>
<dbReference type="PRINTS" id="PR00180">
    <property type="entry name" value="CRETINALDHBP"/>
</dbReference>
<dbReference type="Pfam" id="PF00650">
    <property type="entry name" value="CRAL_TRIO"/>
    <property type="match status" value="1"/>
</dbReference>
<dbReference type="SMART" id="SM00516">
    <property type="entry name" value="SEC14"/>
    <property type="match status" value="1"/>
</dbReference>
<dbReference type="SUPFAM" id="SSF46938">
    <property type="entry name" value="CRAL/TRIO N-terminal domain"/>
    <property type="match status" value="1"/>
</dbReference>
<dbReference type="Gene3D" id="1.10.8.20">
    <property type="entry name" value="N-terminal domain of phosphatidylinositol transfer protein sec14p"/>
    <property type="match status" value="1"/>
</dbReference>
<dbReference type="InterPro" id="IPR036865">
    <property type="entry name" value="CRAL-TRIO_dom_sf"/>
</dbReference>
<sequence length="293" mass="34238">MSGLSSLPREKFELQNVPLDEETTKIAEKELRETPDRKADAIVKLREMIKNEPNFSFRDDDDFLVIFLRPTKFYPESAFKLIKKVCDFRVQNSSVLDGLVPIQERDAFYEGVVNVLIDRDQLGRRIMICNLGNSWDTKKVNVDQIFRLFYLIHQMAVLEPKSQVCGVVVILDFDGMSLKHANAFSIAFSRRLLTFIQEAMPLRLKNVHIVKQPYIFNIVFNMFKPFIQEKLKNRLIFHGKDMASLHKYISPENLPENYGGKLPKIAYSGADWYETIVKDEDYIREWHGFGYKK</sequence>
<dbReference type="PANTHER" id="PTHR10174:SF212">
    <property type="entry name" value="MIP26555P1"/>
    <property type="match status" value="1"/>
</dbReference>
<keyword evidence="3" id="KW-1185">Reference proteome</keyword>
<dbReference type="InterPro" id="IPR011074">
    <property type="entry name" value="CRAL/TRIO_N_dom"/>
</dbReference>
<dbReference type="InterPro" id="IPR036273">
    <property type="entry name" value="CRAL/TRIO_N_dom_sf"/>
</dbReference>
<dbReference type="GO" id="GO:0016020">
    <property type="term" value="C:membrane"/>
    <property type="evidence" value="ECO:0007669"/>
    <property type="project" value="TreeGrafter"/>
</dbReference>
<dbReference type="Proteomes" id="UP000792457">
    <property type="component" value="Unassembled WGS sequence"/>
</dbReference>
<dbReference type="AlphaFoldDB" id="A0A8K0NUJ0"/>
<accession>A0A8K0NUJ0</accession>
<dbReference type="OrthoDB" id="75724at2759"/>
<dbReference type="Gene3D" id="1.20.5.1200">
    <property type="entry name" value="Alpha-tocopherol transfer"/>
    <property type="match status" value="1"/>
</dbReference>
<evidence type="ECO:0000259" key="1">
    <source>
        <dbReference type="PROSITE" id="PS50191"/>
    </source>
</evidence>
<gene>
    <name evidence="2" type="ORF">J437_LFUL006148</name>
</gene>
<reference evidence="2" key="1">
    <citation type="submission" date="2013-04" db="EMBL/GenBank/DDBJ databases">
        <authorList>
            <person name="Qu J."/>
            <person name="Murali S.C."/>
            <person name="Bandaranaike D."/>
            <person name="Bellair M."/>
            <person name="Blankenburg K."/>
            <person name="Chao H."/>
            <person name="Dinh H."/>
            <person name="Doddapaneni H."/>
            <person name="Downs B."/>
            <person name="Dugan-Rocha S."/>
            <person name="Elkadiri S."/>
            <person name="Gnanaolivu R.D."/>
            <person name="Hernandez B."/>
            <person name="Javaid M."/>
            <person name="Jayaseelan J.C."/>
            <person name="Lee S."/>
            <person name="Li M."/>
            <person name="Ming W."/>
            <person name="Munidasa M."/>
            <person name="Muniz J."/>
            <person name="Nguyen L."/>
            <person name="Ongeri F."/>
            <person name="Osuji N."/>
            <person name="Pu L.-L."/>
            <person name="Puazo M."/>
            <person name="Qu C."/>
            <person name="Quiroz J."/>
            <person name="Raj R."/>
            <person name="Weissenberger G."/>
            <person name="Xin Y."/>
            <person name="Zou X."/>
            <person name="Han Y."/>
            <person name="Richards S."/>
            <person name="Worley K."/>
            <person name="Muzny D."/>
            <person name="Gibbs R."/>
        </authorList>
    </citation>
    <scope>NUCLEOTIDE SEQUENCE</scope>
    <source>
        <strain evidence="2">Sampled in the wild</strain>
    </source>
</reference>
<dbReference type="CDD" id="cd00170">
    <property type="entry name" value="SEC14"/>
    <property type="match status" value="1"/>
</dbReference>
<dbReference type="GO" id="GO:1902936">
    <property type="term" value="F:phosphatidylinositol bisphosphate binding"/>
    <property type="evidence" value="ECO:0007669"/>
    <property type="project" value="TreeGrafter"/>
</dbReference>
<dbReference type="SMART" id="SM01100">
    <property type="entry name" value="CRAL_TRIO_N"/>
    <property type="match status" value="1"/>
</dbReference>
<organism evidence="2 3">
    <name type="scientific">Ladona fulva</name>
    <name type="common">Scarce chaser dragonfly</name>
    <name type="synonym">Libellula fulva</name>
    <dbReference type="NCBI Taxonomy" id="123851"/>
    <lineage>
        <taxon>Eukaryota</taxon>
        <taxon>Metazoa</taxon>
        <taxon>Ecdysozoa</taxon>
        <taxon>Arthropoda</taxon>
        <taxon>Hexapoda</taxon>
        <taxon>Insecta</taxon>
        <taxon>Pterygota</taxon>
        <taxon>Palaeoptera</taxon>
        <taxon>Odonata</taxon>
        <taxon>Epiprocta</taxon>
        <taxon>Anisoptera</taxon>
        <taxon>Libelluloidea</taxon>
        <taxon>Libellulidae</taxon>
        <taxon>Ladona</taxon>
    </lineage>
</organism>
<evidence type="ECO:0000313" key="3">
    <source>
        <dbReference type="Proteomes" id="UP000792457"/>
    </source>
</evidence>
<dbReference type="InterPro" id="IPR001251">
    <property type="entry name" value="CRAL-TRIO_dom"/>
</dbReference>
<evidence type="ECO:0000313" key="2">
    <source>
        <dbReference type="EMBL" id="KAG8225125.1"/>
    </source>
</evidence>
<dbReference type="EMBL" id="KZ308225">
    <property type="protein sequence ID" value="KAG8225125.1"/>
    <property type="molecule type" value="Genomic_DNA"/>
</dbReference>
<dbReference type="PANTHER" id="PTHR10174">
    <property type="entry name" value="ALPHA-TOCOPHEROL TRANSFER PROTEIN-RELATED"/>
    <property type="match status" value="1"/>
</dbReference>
<reference evidence="2" key="2">
    <citation type="submission" date="2017-10" db="EMBL/GenBank/DDBJ databases">
        <title>Ladona fulva Genome sequencing and assembly.</title>
        <authorList>
            <person name="Murali S."/>
            <person name="Richards S."/>
            <person name="Bandaranaike D."/>
            <person name="Bellair M."/>
            <person name="Blankenburg K."/>
            <person name="Chao H."/>
            <person name="Dinh H."/>
            <person name="Doddapaneni H."/>
            <person name="Dugan-Rocha S."/>
            <person name="Elkadiri S."/>
            <person name="Gnanaolivu R."/>
            <person name="Hernandez B."/>
            <person name="Skinner E."/>
            <person name="Javaid M."/>
            <person name="Lee S."/>
            <person name="Li M."/>
            <person name="Ming W."/>
            <person name="Munidasa M."/>
            <person name="Muniz J."/>
            <person name="Nguyen L."/>
            <person name="Hughes D."/>
            <person name="Osuji N."/>
            <person name="Pu L.-L."/>
            <person name="Puazo M."/>
            <person name="Qu C."/>
            <person name="Quiroz J."/>
            <person name="Raj R."/>
            <person name="Weissenberger G."/>
            <person name="Xin Y."/>
            <person name="Zou X."/>
            <person name="Han Y."/>
            <person name="Worley K."/>
            <person name="Muzny D."/>
            <person name="Gibbs R."/>
        </authorList>
    </citation>
    <scope>NUCLEOTIDE SEQUENCE</scope>
    <source>
        <strain evidence="2">Sampled in the wild</strain>
    </source>
</reference>
<dbReference type="PROSITE" id="PS50191">
    <property type="entry name" value="CRAL_TRIO"/>
    <property type="match status" value="1"/>
</dbReference>
<dbReference type="SUPFAM" id="SSF52087">
    <property type="entry name" value="CRAL/TRIO domain"/>
    <property type="match status" value="1"/>
</dbReference>
<proteinExistence type="predicted"/>
<feature type="domain" description="CRAL-TRIO" evidence="1">
    <location>
        <begin position="104"/>
        <end position="266"/>
    </location>
</feature>